<keyword evidence="3" id="KW-0050">Antiport</keyword>
<evidence type="ECO:0000313" key="11">
    <source>
        <dbReference type="EMBL" id="ABZ97028.1"/>
    </source>
</evidence>
<comment type="subcellular location">
    <subcellularLocation>
        <location evidence="1">Cell membrane</location>
        <topology evidence="1">Multi-pass membrane protein</topology>
    </subcellularLocation>
</comment>
<evidence type="ECO:0000256" key="7">
    <source>
        <dbReference type="ARBA" id="ARBA00023136"/>
    </source>
</evidence>
<proteinExistence type="inferred from homology"/>
<feature type="transmembrane region" description="Helical" evidence="9">
    <location>
        <begin position="426"/>
        <end position="449"/>
    </location>
</feature>
<feature type="transmembrane region" description="Helical" evidence="9">
    <location>
        <begin position="226"/>
        <end position="248"/>
    </location>
</feature>
<dbReference type="Proteomes" id="UP000001847">
    <property type="component" value="Chromosome I"/>
</dbReference>
<dbReference type="STRING" id="456481.LEPBI_I0903"/>
<keyword evidence="7 9" id="KW-0472">Membrane</keyword>
<evidence type="ECO:0000313" key="12">
    <source>
        <dbReference type="Proteomes" id="UP000001847"/>
    </source>
</evidence>
<evidence type="ECO:0000256" key="5">
    <source>
        <dbReference type="ARBA" id="ARBA00022692"/>
    </source>
</evidence>
<dbReference type="GO" id="GO:0005886">
    <property type="term" value="C:plasma membrane"/>
    <property type="evidence" value="ECO:0007669"/>
    <property type="project" value="UniProtKB-SubCell"/>
</dbReference>
<protein>
    <submittedName>
        <fullName evidence="11">Na(+)/H(+) antiporter (Sodium/proton antiporter Sodium/hydrogen antiporter) putative membrane protein</fullName>
    </submittedName>
</protein>
<evidence type="ECO:0000256" key="1">
    <source>
        <dbReference type="ARBA" id="ARBA00004651"/>
    </source>
</evidence>
<dbReference type="PANTHER" id="PTHR33451:SF3">
    <property type="entry name" value="MALATE-2H(+)_NA(+)-LACTATE ANTIPORTER"/>
    <property type="match status" value="1"/>
</dbReference>
<evidence type="ECO:0000256" key="4">
    <source>
        <dbReference type="ARBA" id="ARBA00022475"/>
    </source>
</evidence>
<dbReference type="AlphaFoldDB" id="B0SLX6"/>
<comment type="similarity">
    <text evidence="8">Belongs to the NhaC Na(+)/H(+) (TC 2.A.35) antiporter family.</text>
</comment>
<dbReference type="HOGENOM" id="CLU_033405_1_0_12"/>
<sequence>MENEKRNSLFFSLTPIIYLILSIVFFRTVWIVEYPHPYALCLSGMFSFLQRYNRNLLFLKSALRKNFLSVLPAMEILFFVGLLIASWAYSGILLTMMQIGTSFIEPKYFLPSIAIVSAIAAMVSGSSWTTAGTLGVALMGVSKYLGFPDVMSAGAIVSGCYFGDKLSPLSDTTNLASSLTHVPIWTHIRHMLKTTCFSFVLAVFCFYLLNLYTWDPRVQEDIPTSIGLSVLLGKGIVYWKLIPVLIVFGSSFFHLPVRVSFLLGIVSAFLFPILESGISMEMGKSLILGFHSQSGNRTWDLFLSGGGIVSILPTEILILTAVWFGGVVEGFGYLNELLIKIKQWAKNQFDLLLSTMGVSFLLNLMTADQYLSLVIPARAFRTLAVEKNIPEKDVSRALGDSGTITSPLIPWNSCGAFMASSLGVPVLGFLPFVFFNLIHVVLSVSVLFYQKIKLKSS</sequence>
<dbReference type="PANTHER" id="PTHR33451">
    <property type="entry name" value="MALATE-2H(+)/NA(+)-LACTATE ANTIPORTER"/>
    <property type="match status" value="1"/>
</dbReference>
<gene>
    <name evidence="11" type="primary">nhaC</name>
    <name evidence="11" type="ordered locus">LEPBI_I0903</name>
</gene>
<dbReference type="BioCyc" id="LBIF456481:LEPBI_RS04430-MONOMER"/>
<keyword evidence="4" id="KW-1003">Cell membrane</keyword>
<dbReference type="GO" id="GO:0015297">
    <property type="term" value="F:antiporter activity"/>
    <property type="evidence" value="ECO:0007669"/>
    <property type="project" value="UniProtKB-KW"/>
</dbReference>
<evidence type="ECO:0000259" key="10">
    <source>
        <dbReference type="Pfam" id="PF03553"/>
    </source>
</evidence>
<evidence type="ECO:0000256" key="8">
    <source>
        <dbReference type="ARBA" id="ARBA00038435"/>
    </source>
</evidence>
<keyword evidence="5 9" id="KW-0812">Transmembrane</keyword>
<dbReference type="InterPro" id="IPR018461">
    <property type="entry name" value="Na/H_Antiport_NhaC-like_C"/>
</dbReference>
<keyword evidence="12" id="KW-1185">Reference proteome</keyword>
<accession>B0SLX6</accession>
<evidence type="ECO:0000256" key="6">
    <source>
        <dbReference type="ARBA" id="ARBA00022989"/>
    </source>
</evidence>
<feature type="transmembrane region" description="Helical" evidence="9">
    <location>
        <begin position="301"/>
        <end position="328"/>
    </location>
</feature>
<keyword evidence="6 9" id="KW-1133">Transmembrane helix</keyword>
<feature type="transmembrane region" description="Helical" evidence="9">
    <location>
        <begin position="9"/>
        <end position="30"/>
    </location>
</feature>
<dbReference type="Pfam" id="PF03553">
    <property type="entry name" value="Na_H_antiporter"/>
    <property type="match status" value="1"/>
</dbReference>
<keyword evidence="2" id="KW-0813">Transport</keyword>
<feature type="domain" description="Na+/H+ antiporter NhaC-like C-terminal" evidence="10">
    <location>
        <begin position="159"/>
        <end position="448"/>
    </location>
</feature>
<dbReference type="InterPro" id="IPR052180">
    <property type="entry name" value="NhaC_Na-H+_Antiporter"/>
</dbReference>
<feature type="transmembrane region" description="Helical" evidence="9">
    <location>
        <begin position="196"/>
        <end position="214"/>
    </location>
</feature>
<dbReference type="OrthoDB" id="9762978at2"/>
<feature type="transmembrane region" description="Helical" evidence="9">
    <location>
        <begin position="255"/>
        <end position="274"/>
    </location>
</feature>
<reference evidence="11 12" key="1">
    <citation type="journal article" date="2008" name="PLoS ONE">
        <title>Genome sequence of the saprophyte Leptospira biflexa provides insights into the evolution of Leptospira and the pathogenesis of leptospirosis.</title>
        <authorList>
            <person name="Picardeau M."/>
            <person name="Bulach D.M."/>
            <person name="Bouchier C."/>
            <person name="Zuerner R.L."/>
            <person name="Zidane N."/>
            <person name="Wilson P.J."/>
            <person name="Creno S."/>
            <person name="Kuczek E.S."/>
            <person name="Bommezzadri S."/>
            <person name="Davis J.C."/>
            <person name="McGrath A."/>
            <person name="Johnson M.J."/>
            <person name="Boursaux-Eude C."/>
            <person name="Seemann T."/>
            <person name="Rouy Z."/>
            <person name="Coppel R.L."/>
            <person name="Rood J.I."/>
            <person name="Lajus A."/>
            <person name="Davies J.K."/>
            <person name="Medigue C."/>
            <person name="Adler B."/>
        </authorList>
    </citation>
    <scope>NUCLEOTIDE SEQUENCE [LARGE SCALE GENOMIC DNA]</scope>
    <source>
        <strain evidence="12">Patoc 1 / ATCC 23582 / Paris</strain>
    </source>
</reference>
<evidence type="ECO:0000256" key="2">
    <source>
        <dbReference type="ARBA" id="ARBA00022448"/>
    </source>
</evidence>
<evidence type="ECO:0000256" key="3">
    <source>
        <dbReference type="ARBA" id="ARBA00022449"/>
    </source>
</evidence>
<feature type="transmembrane region" description="Helical" evidence="9">
    <location>
        <begin position="108"/>
        <end position="141"/>
    </location>
</feature>
<dbReference type="EMBL" id="CP000786">
    <property type="protein sequence ID" value="ABZ97028.1"/>
    <property type="molecule type" value="Genomic_DNA"/>
</dbReference>
<organism evidence="11 12">
    <name type="scientific">Leptospira biflexa serovar Patoc (strain Patoc 1 / ATCC 23582 / Paris)</name>
    <dbReference type="NCBI Taxonomy" id="456481"/>
    <lineage>
        <taxon>Bacteria</taxon>
        <taxon>Pseudomonadati</taxon>
        <taxon>Spirochaetota</taxon>
        <taxon>Spirochaetia</taxon>
        <taxon>Leptospirales</taxon>
        <taxon>Leptospiraceae</taxon>
        <taxon>Leptospira</taxon>
    </lineage>
</organism>
<dbReference type="RefSeq" id="WP_012387912.1">
    <property type="nucleotide sequence ID" value="NC_010602.1"/>
</dbReference>
<dbReference type="KEGG" id="lbi:LEPBI_I0903"/>
<feature type="transmembrane region" description="Helical" evidence="9">
    <location>
        <begin position="66"/>
        <end position="88"/>
    </location>
</feature>
<evidence type="ECO:0000256" key="9">
    <source>
        <dbReference type="SAM" id="Phobius"/>
    </source>
</evidence>
<name>B0SLX6_LEPBP</name>